<feature type="compositionally biased region" description="Basic and acidic residues" evidence="2">
    <location>
        <begin position="332"/>
        <end position="359"/>
    </location>
</feature>
<feature type="region of interest" description="Disordered" evidence="2">
    <location>
        <begin position="845"/>
        <end position="926"/>
    </location>
</feature>
<name>A0AAD1XZ20_EUPCR</name>
<dbReference type="Proteomes" id="UP001295684">
    <property type="component" value="Unassembled WGS sequence"/>
</dbReference>
<keyword evidence="1" id="KW-0175">Coiled coil</keyword>
<evidence type="ECO:0000313" key="4">
    <source>
        <dbReference type="Proteomes" id="UP001295684"/>
    </source>
</evidence>
<feature type="coiled-coil region" evidence="1">
    <location>
        <begin position="710"/>
        <end position="798"/>
    </location>
</feature>
<evidence type="ECO:0000256" key="1">
    <source>
        <dbReference type="SAM" id="Coils"/>
    </source>
</evidence>
<feature type="region of interest" description="Disordered" evidence="2">
    <location>
        <begin position="1"/>
        <end position="77"/>
    </location>
</feature>
<reference evidence="3" key="1">
    <citation type="submission" date="2023-07" db="EMBL/GenBank/DDBJ databases">
        <authorList>
            <consortium name="AG Swart"/>
            <person name="Singh M."/>
            <person name="Singh A."/>
            <person name="Seah K."/>
            <person name="Emmerich C."/>
        </authorList>
    </citation>
    <scope>NUCLEOTIDE SEQUENCE</scope>
    <source>
        <strain evidence="3">DP1</strain>
    </source>
</reference>
<dbReference type="AlphaFoldDB" id="A0AAD1XZ20"/>
<sequence>MSKNNPDIPEDDRSELQDPKKSPPDSQKSNRDSTSKPHANPSTQPSPPEESKKKQSPLTPKPPPKKKKKSQKAPEGLEIVEELQRDLVVRDETIKELNLKVVEVQAQLKDALMKAEKSGNVKRDYKIAHMEDDLRHAKNDLVINSQQIEKFMEEGTKTVNQYIEKYEKAEGQIGQLKDELAIKQNLLKNKDEVYRRVIADLQEARKNIGILQVQNVKLENKNTKLLQKIEDLKDEKILLEDRLIELDSTSAKIKKQNMLVEEFNSKYYGISISEIGNEINKQMFELMVKLRKNHLYNLIKNGKDLRFLLEEEGRGDLITKLSKFHDLKDFEPENSKEQKSVKKENKPKDQNKDLKEGKKNGPKVIRKGGGFVLEKDDEDTKKKDKSNSKKAAFKSKNLKDSMSTKEWTEFVWKAKKNNPVLKRLMNISKYHKKDKNGLFKKQADLAEILTKGINLTKKNSFFGKVFKSFKRKPNDENLIKENKKLSERMDTYSKLLTMSVSEIIKYVSEAKEGIEKIEQKYSGFFSLKDPLVIERITEKKEAKEEMDPLVKLKHKEREVDELRDQLNHIKIQITDVENDYEKCSQKQLMYKTKLDLSKQDADEVKREYEVRIHDYKQALYEKDEETTKLHEAIKNMEKEIRTKETAKSGSSYELESTKKKLNEARHHQDMLTKKVQEYEEVVRVINTNLKKNNSESSEASTVSKHKLKEIEKMKIRFKVLEDELHKREDAILKLKSILAKNSKDLKHKDEEINKMLTRRMNKVENVESEQKREYEAQIEVLKEMIVGLKSQIKAKEMDGYRLESKVVSLQSQIDTIKNQEKKLNSMLRSSKPLASEYSPAIQNTKLKASTNRVRASRESTRSKPLIKSTPKVKNPANKSMYEDISNEYGSPLKQSIKNKKTSSKLQSSKPDILVSSKAKSIVGDSD</sequence>
<evidence type="ECO:0000313" key="3">
    <source>
        <dbReference type="EMBL" id="CAI2382273.1"/>
    </source>
</evidence>
<feature type="compositionally biased region" description="Basic and acidic residues" evidence="2">
    <location>
        <begin position="378"/>
        <end position="387"/>
    </location>
</feature>
<protein>
    <submittedName>
        <fullName evidence="3">Uncharacterized protein</fullName>
    </submittedName>
</protein>
<feature type="coiled-coil region" evidence="1">
    <location>
        <begin position="80"/>
        <end position="114"/>
    </location>
</feature>
<organism evidence="3 4">
    <name type="scientific">Euplotes crassus</name>
    <dbReference type="NCBI Taxonomy" id="5936"/>
    <lineage>
        <taxon>Eukaryota</taxon>
        <taxon>Sar</taxon>
        <taxon>Alveolata</taxon>
        <taxon>Ciliophora</taxon>
        <taxon>Intramacronucleata</taxon>
        <taxon>Spirotrichea</taxon>
        <taxon>Hypotrichia</taxon>
        <taxon>Euplotida</taxon>
        <taxon>Euplotidae</taxon>
        <taxon>Moneuplotes</taxon>
    </lineage>
</organism>
<feature type="region of interest" description="Disordered" evidence="2">
    <location>
        <begin position="332"/>
        <end position="397"/>
    </location>
</feature>
<dbReference type="EMBL" id="CAMPGE010024433">
    <property type="protein sequence ID" value="CAI2382273.1"/>
    <property type="molecule type" value="Genomic_DNA"/>
</dbReference>
<feature type="coiled-coil region" evidence="1">
    <location>
        <begin position="152"/>
        <end position="249"/>
    </location>
</feature>
<proteinExistence type="predicted"/>
<keyword evidence="4" id="KW-1185">Reference proteome</keyword>
<feature type="compositionally biased region" description="Basic and acidic residues" evidence="2">
    <location>
        <begin position="14"/>
        <end position="35"/>
    </location>
</feature>
<evidence type="ECO:0000256" key="2">
    <source>
        <dbReference type="SAM" id="MobiDB-lite"/>
    </source>
</evidence>
<gene>
    <name evidence="3" type="ORF">ECRASSUSDP1_LOCUS23743</name>
</gene>
<feature type="coiled-coil region" evidence="1">
    <location>
        <begin position="552"/>
        <end position="618"/>
    </location>
</feature>
<accession>A0AAD1XZ20</accession>
<comment type="caution">
    <text evidence="3">The sequence shown here is derived from an EMBL/GenBank/DDBJ whole genome shotgun (WGS) entry which is preliminary data.</text>
</comment>